<keyword evidence="2" id="KW-0805">Transcription regulation</keyword>
<evidence type="ECO:0000313" key="8">
    <source>
        <dbReference type="Proteomes" id="UP000006462"/>
    </source>
</evidence>
<comment type="similarity">
    <text evidence="1">Belongs to the SorC transcriptional regulatory family.</text>
</comment>
<dbReference type="Proteomes" id="UP000006462">
    <property type="component" value="Unassembled WGS sequence"/>
</dbReference>
<keyword evidence="4" id="KW-0804">Transcription</keyword>
<keyword evidence="8" id="KW-1185">Reference proteome</keyword>
<evidence type="ECO:0000259" key="5">
    <source>
        <dbReference type="Pfam" id="PF04198"/>
    </source>
</evidence>
<dbReference type="InterPro" id="IPR051054">
    <property type="entry name" value="SorC_transcr_regulators"/>
</dbReference>
<reference evidence="7 8" key="1">
    <citation type="submission" date="2009-12" db="EMBL/GenBank/DDBJ databases">
        <authorList>
            <person name="Shrivastava S."/>
            <person name="Madupu R."/>
            <person name="Durkin A.S."/>
            <person name="Torralba M."/>
            <person name="Methe B."/>
            <person name="Sutton G.G."/>
            <person name="Strausberg R.L."/>
            <person name="Nelson K.E."/>
        </authorList>
    </citation>
    <scope>NUCLEOTIDE SEQUENCE [LARGE SCALE GENOMIC DNA]</scope>
    <source>
        <strain evidence="7 8">W5455</strain>
    </source>
</reference>
<accession>A0ABM9ZVH8</accession>
<dbReference type="EMBL" id="ADFP01000055">
    <property type="protein sequence ID" value="EFB90924.1"/>
    <property type="molecule type" value="Genomic_DNA"/>
</dbReference>
<evidence type="ECO:0000256" key="2">
    <source>
        <dbReference type="ARBA" id="ARBA00023015"/>
    </source>
</evidence>
<dbReference type="GeneID" id="90985974"/>
<dbReference type="RefSeq" id="WP_009164610.1">
    <property type="nucleotide sequence ID" value="NZ_ADFP01000055.1"/>
</dbReference>
<evidence type="ECO:0000259" key="6">
    <source>
        <dbReference type="Pfam" id="PF04545"/>
    </source>
</evidence>
<dbReference type="InterPro" id="IPR007324">
    <property type="entry name" value="Sugar-bd_dom_put"/>
</dbReference>
<dbReference type="PANTHER" id="PTHR34294">
    <property type="entry name" value="TRANSCRIPTIONAL REGULATOR-RELATED"/>
    <property type="match status" value="1"/>
</dbReference>
<feature type="domain" description="RNA polymerase sigma-70 region 4" evidence="6">
    <location>
        <begin position="14"/>
        <end position="45"/>
    </location>
</feature>
<dbReference type="InterPro" id="IPR007630">
    <property type="entry name" value="RNA_pol_sigma70_r4"/>
</dbReference>
<dbReference type="Pfam" id="PF04198">
    <property type="entry name" value="Sugar-bind"/>
    <property type="match status" value="1"/>
</dbReference>
<evidence type="ECO:0000313" key="7">
    <source>
        <dbReference type="EMBL" id="EFB90924.1"/>
    </source>
</evidence>
<feature type="domain" description="Sugar-binding" evidence="5">
    <location>
        <begin position="64"/>
        <end position="300"/>
    </location>
</feature>
<dbReference type="Gene3D" id="1.10.10.10">
    <property type="entry name" value="Winged helix-like DNA-binding domain superfamily/Winged helix DNA-binding domain"/>
    <property type="match status" value="1"/>
</dbReference>
<sequence length="313" mass="34052">MPSSKIERLIEAARLYYEENMTQQAVAARLGVSRPMVSVLLREARTTGIVTITINRAASQTPLIARRLESLFSIKKAIVVPALNNHSQTDAAVTAAAYRFCFDGETQPENTGVGWGHMMGQLADYAEGTKKKALRGQSAIFPLIGSIGASYRGYRTNEIVALLADQTGMKAEFLHMPAFFESEEELNAFTATKACGDILRRWDAMDRAVISVSNCAAYPDLGVEYRFGARLTQNACTGRVLAHYFDVDGRIIAAKVNNVLQPSIERLRNVPEVTAVCSSLLQPACMLGALRLSVIDTLILPAPLAVKTLELAG</sequence>
<protein>
    <submittedName>
        <fullName evidence="7">Sugar-binding domain protein</fullName>
    </submittedName>
</protein>
<name>A0ABM9ZVH8_9BACT</name>
<evidence type="ECO:0000256" key="4">
    <source>
        <dbReference type="ARBA" id="ARBA00023163"/>
    </source>
</evidence>
<organism evidence="7 8">
    <name type="scientific">Pyramidobacter piscolens W5455</name>
    <dbReference type="NCBI Taxonomy" id="352165"/>
    <lineage>
        <taxon>Bacteria</taxon>
        <taxon>Thermotogati</taxon>
        <taxon>Synergistota</taxon>
        <taxon>Synergistia</taxon>
        <taxon>Synergistales</taxon>
        <taxon>Dethiosulfovibrionaceae</taxon>
        <taxon>Pyramidobacter</taxon>
    </lineage>
</organism>
<proteinExistence type="inferred from homology"/>
<evidence type="ECO:0000256" key="3">
    <source>
        <dbReference type="ARBA" id="ARBA00023125"/>
    </source>
</evidence>
<keyword evidence="3" id="KW-0238">DNA-binding</keyword>
<dbReference type="Gene3D" id="3.40.50.1360">
    <property type="match status" value="1"/>
</dbReference>
<gene>
    <name evidence="7" type="ORF">HMPREF7215_2644</name>
</gene>
<comment type="caution">
    <text evidence="7">The sequence shown here is derived from an EMBL/GenBank/DDBJ whole genome shotgun (WGS) entry which is preliminary data.</text>
</comment>
<evidence type="ECO:0000256" key="1">
    <source>
        <dbReference type="ARBA" id="ARBA00010466"/>
    </source>
</evidence>
<dbReference type="Pfam" id="PF04545">
    <property type="entry name" value="Sigma70_r4"/>
    <property type="match status" value="1"/>
</dbReference>
<dbReference type="InterPro" id="IPR037171">
    <property type="entry name" value="NagB/RpiA_transferase-like"/>
</dbReference>
<dbReference type="SUPFAM" id="SSF100950">
    <property type="entry name" value="NagB/RpiA/CoA transferase-like"/>
    <property type="match status" value="1"/>
</dbReference>
<dbReference type="InterPro" id="IPR036388">
    <property type="entry name" value="WH-like_DNA-bd_sf"/>
</dbReference>